<comment type="caution">
    <text evidence="2">The sequence shown here is derived from an EMBL/GenBank/DDBJ whole genome shotgun (WGS) entry which is preliminary data.</text>
</comment>
<feature type="domain" description="NAD(P)-binding" evidence="1">
    <location>
        <begin position="6"/>
        <end position="69"/>
    </location>
</feature>
<keyword evidence="3" id="KW-1185">Reference proteome</keyword>
<dbReference type="SUPFAM" id="SSF51735">
    <property type="entry name" value="NAD(P)-binding Rossmann-fold domains"/>
    <property type="match status" value="1"/>
</dbReference>
<dbReference type="AlphaFoldDB" id="H5TT78"/>
<accession>H5TT78</accession>
<proteinExistence type="predicted"/>
<dbReference type="InterPro" id="IPR036291">
    <property type="entry name" value="NAD(P)-bd_dom_sf"/>
</dbReference>
<dbReference type="Gene3D" id="3.40.50.720">
    <property type="entry name" value="NAD(P)-binding Rossmann-like Domain"/>
    <property type="match status" value="1"/>
</dbReference>
<dbReference type="EMBL" id="BAFB01000233">
    <property type="protein sequence ID" value="GAB36686.1"/>
    <property type="molecule type" value="Genomic_DNA"/>
</dbReference>
<dbReference type="Pfam" id="PF13460">
    <property type="entry name" value="NAD_binding_10"/>
    <property type="match status" value="1"/>
</dbReference>
<name>H5TT78_GORO1</name>
<gene>
    <name evidence="2" type="ORF">GOOTI_233_00040</name>
</gene>
<reference evidence="2" key="1">
    <citation type="submission" date="2012-02" db="EMBL/GenBank/DDBJ databases">
        <title>Whole genome shotgun sequence of Gordonia otitidis NBRC 100426.</title>
        <authorList>
            <person name="Yoshida I."/>
            <person name="Hosoyama A."/>
            <person name="Tsuchikane K."/>
            <person name="Katsumata H."/>
            <person name="Yamazaki S."/>
            <person name="Fujita N."/>
        </authorList>
    </citation>
    <scope>NUCLEOTIDE SEQUENCE [LARGE SCALE GENOMIC DNA]</scope>
    <source>
        <strain evidence="2">NBRC 100426</strain>
    </source>
</reference>
<dbReference type="InterPro" id="IPR016040">
    <property type="entry name" value="NAD(P)-bd_dom"/>
</dbReference>
<organism evidence="2 3">
    <name type="scientific">Gordonia otitidis (strain DSM 44809 / CCUG 52243 / JCM 12355 / NBRC 100426 / IFM 10032)</name>
    <dbReference type="NCBI Taxonomy" id="1108044"/>
    <lineage>
        <taxon>Bacteria</taxon>
        <taxon>Bacillati</taxon>
        <taxon>Actinomycetota</taxon>
        <taxon>Actinomycetes</taxon>
        <taxon>Mycobacteriales</taxon>
        <taxon>Gordoniaceae</taxon>
        <taxon>Gordonia</taxon>
    </lineage>
</organism>
<evidence type="ECO:0000313" key="3">
    <source>
        <dbReference type="Proteomes" id="UP000005038"/>
    </source>
</evidence>
<dbReference type="STRING" id="1108044.GOOTI_233_00040"/>
<evidence type="ECO:0000313" key="2">
    <source>
        <dbReference type="EMBL" id="GAB36686.1"/>
    </source>
</evidence>
<dbReference type="Proteomes" id="UP000005038">
    <property type="component" value="Unassembled WGS sequence"/>
</dbReference>
<sequence>MQTILGANGQIGTELARELRRTHTNDVRLVSRHPRRVNDSDELVAADLMDAAQTDTAVAGSDIAYLTVGLPIRRCGPDGSR</sequence>
<dbReference type="RefSeq" id="WP_007240848.1">
    <property type="nucleotide sequence ID" value="NZ_BAFB01000233.1"/>
</dbReference>
<evidence type="ECO:0000259" key="1">
    <source>
        <dbReference type="Pfam" id="PF13460"/>
    </source>
</evidence>
<protein>
    <recommendedName>
        <fullName evidence="1">NAD(P)-binding domain-containing protein</fullName>
    </recommendedName>
</protein>